<dbReference type="EMBL" id="JAAATY010000009">
    <property type="protein sequence ID" value="NRN66150.1"/>
    <property type="molecule type" value="Genomic_DNA"/>
</dbReference>
<accession>A0ABX2F5T0</accession>
<evidence type="ECO:0000313" key="2">
    <source>
        <dbReference type="EMBL" id="NRN66150.1"/>
    </source>
</evidence>
<feature type="compositionally biased region" description="Acidic residues" evidence="1">
    <location>
        <begin position="167"/>
        <end position="177"/>
    </location>
</feature>
<feature type="compositionally biased region" description="Pro residues" evidence="1">
    <location>
        <begin position="140"/>
        <end position="159"/>
    </location>
</feature>
<gene>
    <name evidence="2" type="ORF">GC106_33690</name>
</gene>
<name>A0ABX2F5T0_9PSEU</name>
<organism evidence="2 3">
    <name type="scientific">Kibdelosporangium persicum</name>
    <dbReference type="NCBI Taxonomy" id="2698649"/>
    <lineage>
        <taxon>Bacteria</taxon>
        <taxon>Bacillati</taxon>
        <taxon>Actinomycetota</taxon>
        <taxon>Actinomycetes</taxon>
        <taxon>Pseudonocardiales</taxon>
        <taxon>Pseudonocardiaceae</taxon>
        <taxon>Kibdelosporangium</taxon>
    </lineage>
</organism>
<dbReference type="InterPro" id="IPR004401">
    <property type="entry name" value="YbaB/EbfC"/>
</dbReference>
<comment type="caution">
    <text evidence="2">The sequence shown here is derived from an EMBL/GenBank/DDBJ whole genome shotgun (WGS) entry which is preliminary data.</text>
</comment>
<feature type="region of interest" description="Disordered" evidence="1">
    <location>
        <begin position="111"/>
        <end position="177"/>
    </location>
</feature>
<reference evidence="2 3" key="1">
    <citation type="submission" date="2020-01" db="EMBL/GenBank/DDBJ databases">
        <title>Kibdelosporangium persica a novel Actinomycetes from a hot desert in Iran.</title>
        <authorList>
            <person name="Safaei N."/>
            <person name="Zaburannyi N."/>
            <person name="Mueller R."/>
            <person name="Wink J."/>
        </authorList>
    </citation>
    <scope>NUCLEOTIDE SEQUENCE [LARGE SCALE GENOMIC DNA]</scope>
    <source>
        <strain evidence="2 3">4NS15</strain>
    </source>
</reference>
<proteinExistence type="predicted"/>
<keyword evidence="2" id="KW-0238">DNA-binding</keyword>
<evidence type="ECO:0000256" key="1">
    <source>
        <dbReference type="SAM" id="MobiDB-lite"/>
    </source>
</evidence>
<dbReference type="SUPFAM" id="SSF82607">
    <property type="entry name" value="YbaB-like"/>
    <property type="match status" value="1"/>
</dbReference>
<dbReference type="GO" id="GO:0003677">
    <property type="term" value="F:DNA binding"/>
    <property type="evidence" value="ECO:0007669"/>
    <property type="project" value="UniProtKB-KW"/>
</dbReference>
<sequence length="177" mass="18825">MTEAINDWMAGFEARIAEIQRKSEQLQQNIASSGATVTSPDGGVRVTVGPTGALQDLHLAPSTTRYPPAELASLIMRVTAEAQRQAAHSVAEAFAPVAEGTEAMQMLQQFLPPPPEHVSDAPEDGLAGIDDNDDETPPRATAPPPVAPPPVSPPPSAPRPPRRPSAQDDDEDFQQPW</sequence>
<keyword evidence="3" id="KW-1185">Reference proteome</keyword>
<evidence type="ECO:0000313" key="3">
    <source>
        <dbReference type="Proteomes" id="UP000763557"/>
    </source>
</evidence>
<dbReference type="RefSeq" id="WP_173131641.1">
    <property type="nucleotide sequence ID" value="NZ_CBCSGW010000096.1"/>
</dbReference>
<dbReference type="Pfam" id="PF02575">
    <property type="entry name" value="YbaB_DNA_bd"/>
    <property type="match status" value="1"/>
</dbReference>
<protein>
    <submittedName>
        <fullName evidence="2">YbaB/EbfC DNA-binding family protein</fullName>
    </submittedName>
</protein>
<dbReference type="Gene3D" id="3.30.1310.10">
    <property type="entry name" value="Nucleoid-associated protein YbaB-like domain"/>
    <property type="match status" value="1"/>
</dbReference>
<dbReference type="InterPro" id="IPR036894">
    <property type="entry name" value="YbaB-like_sf"/>
</dbReference>
<dbReference type="Proteomes" id="UP000763557">
    <property type="component" value="Unassembled WGS sequence"/>
</dbReference>